<sequence length="141" mass="15332">QPGYAPPSPDCSNSGSTSPERQAALPSLHIDKDCPSKVSDRCTCEFLAHFTPDTLAPIVQEGQSGENRGRTKRFEVNIFRGTARLPQLPLLLDMIQHGVTHHFRPVTPPTKATALPTISPLGHGAMHSNEVFVKAKTRGRT</sequence>
<reference evidence="2 3" key="1">
    <citation type="submission" date="2013-11" db="EMBL/GenBank/DDBJ databases">
        <title>The Genome Sequence of Phytophthora parasitica CJ01A1.</title>
        <authorList>
            <consortium name="The Broad Institute Genomics Platform"/>
            <person name="Russ C."/>
            <person name="Tyler B."/>
            <person name="Panabieres F."/>
            <person name="Shan W."/>
            <person name="Tripathy S."/>
            <person name="Grunwald N."/>
            <person name="Machado M."/>
            <person name="Johnson C.S."/>
            <person name="Walker B."/>
            <person name="Young S.K."/>
            <person name="Zeng Q."/>
            <person name="Gargeya S."/>
            <person name="Fitzgerald M."/>
            <person name="Haas B."/>
            <person name="Abouelleil A."/>
            <person name="Allen A.W."/>
            <person name="Alvarado L."/>
            <person name="Arachchi H.M."/>
            <person name="Berlin A.M."/>
            <person name="Chapman S.B."/>
            <person name="Gainer-Dewar J."/>
            <person name="Goldberg J."/>
            <person name="Griggs A."/>
            <person name="Gujja S."/>
            <person name="Hansen M."/>
            <person name="Howarth C."/>
            <person name="Imamovic A."/>
            <person name="Ireland A."/>
            <person name="Larimer J."/>
            <person name="McCowan C."/>
            <person name="Murphy C."/>
            <person name="Pearson M."/>
            <person name="Poon T.W."/>
            <person name="Priest M."/>
            <person name="Roberts A."/>
            <person name="Saif S."/>
            <person name="Shea T."/>
            <person name="Sisk P."/>
            <person name="Sykes S."/>
            <person name="Wortman J."/>
            <person name="Nusbaum C."/>
            <person name="Birren B."/>
        </authorList>
    </citation>
    <scope>NUCLEOTIDE SEQUENCE [LARGE SCALE GENOMIC DNA]</scope>
    <source>
        <strain evidence="2 3">CJ01A1</strain>
    </source>
</reference>
<gene>
    <name evidence="2" type="ORF">F441_09114</name>
</gene>
<proteinExistence type="predicted"/>
<comment type="caution">
    <text evidence="2">The sequence shown here is derived from an EMBL/GenBank/DDBJ whole genome shotgun (WGS) entry which is preliminary data.</text>
</comment>
<dbReference type="EMBL" id="ANIX01001844">
    <property type="protein sequence ID" value="ETP16261.1"/>
    <property type="molecule type" value="Genomic_DNA"/>
</dbReference>
<feature type="non-terminal residue" evidence="2">
    <location>
        <position position="1"/>
    </location>
</feature>
<protein>
    <submittedName>
        <fullName evidence="2">Uncharacterized protein</fullName>
    </submittedName>
</protein>
<feature type="region of interest" description="Disordered" evidence="1">
    <location>
        <begin position="1"/>
        <end position="23"/>
    </location>
</feature>
<organism evidence="2 3">
    <name type="scientific">Phytophthora nicotianae CJ01A1</name>
    <dbReference type="NCBI Taxonomy" id="1317063"/>
    <lineage>
        <taxon>Eukaryota</taxon>
        <taxon>Sar</taxon>
        <taxon>Stramenopiles</taxon>
        <taxon>Oomycota</taxon>
        <taxon>Peronosporomycetes</taxon>
        <taxon>Peronosporales</taxon>
        <taxon>Peronosporaceae</taxon>
        <taxon>Phytophthora</taxon>
    </lineage>
</organism>
<evidence type="ECO:0000313" key="3">
    <source>
        <dbReference type="Proteomes" id="UP000018958"/>
    </source>
</evidence>
<evidence type="ECO:0000256" key="1">
    <source>
        <dbReference type="SAM" id="MobiDB-lite"/>
    </source>
</evidence>
<name>W2X0H2_PHYNI</name>
<evidence type="ECO:0000313" key="2">
    <source>
        <dbReference type="EMBL" id="ETP16261.1"/>
    </source>
</evidence>
<dbReference type="AlphaFoldDB" id="W2X0H2"/>
<dbReference type="Proteomes" id="UP000018958">
    <property type="component" value="Unassembled WGS sequence"/>
</dbReference>
<accession>W2X0H2</accession>
<feature type="compositionally biased region" description="Polar residues" evidence="1">
    <location>
        <begin position="10"/>
        <end position="20"/>
    </location>
</feature>